<evidence type="ECO:0000313" key="2">
    <source>
        <dbReference type="Proteomes" id="UP000635983"/>
    </source>
</evidence>
<evidence type="ECO:0008006" key="3">
    <source>
        <dbReference type="Google" id="ProtNLM"/>
    </source>
</evidence>
<protein>
    <recommendedName>
        <fullName evidence="3">Glycosyl transferase family 28 C-terminal domain-containing protein</fullName>
    </recommendedName>
</protein>
<dbReference type="EMBL" id="BMPO01000003">
    <property type="protein sequence ID" value="GGJ91766.1"/>
    <property type="molecule type" value="Genomic_DNA"/>
</dbReference>
<dbReference type="PANTHER" id="PTHR21015">
    <property type="entry name" value="UDP-N-ACETYLGLUCOSAMINE--N-ACETYLMURAMYL-(PENTAPEPTIDE) PYROPHOSPHORYL-UNDECAPRENOL N-ACETYLGLUCOSAMINE TRANSFERASE 1"/>
    <property type="match status" value="1"/>
</dbReference>
<reference evidence="1" key="1">
    <citation type="journal article" date="2014" name="Int. J. Syst. Evol. Microbiol.">
        <title>Complete genome sequence of Corynebacterium casei LMG S-19264T (=DSM 44701T), isolated from a smear-ripened cheese.</title>
        <authorList>
            <consortium name="US DOE Joint Genome Institute (JGI-PGF)"/>
            <person name="Walter F."/>
            <person name="Albersmeier A."/>
            <person name="Kalinowski J."/>
            <person name="Ruckert C."/>
        </authorList>
    </citation>
    <scope>NUCLEOTIDE SEQUENCE</scope>
    <source>
        <strain evidence="1">JCM 30078</strain>
    </source>
</reference>
<dbReference type="PANTHER" id="PTHR21015:SF22">
    <property type="entry name" value="GLYCOSYLTRANSFERASE"/>
    <property type="match status" value="1"/>
</dbReference>
<evidence type="ECO:0000313" key="1">
    <source>
        <dbReference type="EMBL" id="GGJ91766.1"/>
    </source>
</evidence>
<dbReference type="Proteomes" id="UP000635983">
    <property type="component" value="Unassembled WGS sequence"/>
</dbReference>
<dbReference type="RefSeq" id="WP_188982758.1">
    <property type="nucleotide sequence ID" value="NZ_BMPO01000003.1"/>
</dbReference>
<proteinExistence type="predicted"/>
<organism evidence="1 2">
    <name type="scientific">Pseudomonas matsuisoli</name>
    <dbReference type="NCBI Taxonomy" id="1515666"/>
    <lineage>
        <taxon>Bacteria</taxon>
        <taxon>Pseudomonadati</taxon>
        <taxon>Pseudomonadota</taxon>
        <taxon>Gammaproteobacteria</taxon>
        <taxon>Pseudomonadales</taxon>
        <taxon>Pseudomonadaceae</taxon>
        <taxon>Pseudomonas</taxon>
    </lineage>
</organism>
<keyword evidence="2" id="KW-1185">Reference proteome</keyword>
<dbReference type="AlphaFoldDB" id="A0A917UWZ1"/>
<reference evidence="1" key="2">
    <citation type="submission" date="2020-09" db="EMBL/GenBank/DDBJ databases">
        <authorList>
            <person name="Sun Q."/>
            <person name="Ohkuma M."/>
        </authorList>
    </citation>
    <scope>NUCLEOTIDE SEQUENCE</scope>
    <source>
        <strain evidence="1">JCM 30078</strain>
    </source>
</reference>
<dbReference type="Gene3D" id="3.40.50.2000">
    <property type="entry name" value="Glycogen Phosphorylase B"/>
    <property type="match status" value="1"/>
</dbReference>
<accession>A0A917UWZ1</accession>
<dbReference type="SUPFAM" id="SSF53756">
    <property type="entry name" value="UDP-Glycosyltransferase/glycogen phosphorylase"/>
    <property type="match status" value="1"/>
</dbReference>
<comment type="caution">
    <text evidence="1">The sequence shown here is derived from an EMBL/GenBank/DDBJ whole genome shotgun (WGS) entry which is preliminary data.</text>
</comment>
<dbReference type="GO" id="GO:0016757">
    <property type="term" value="F:glycosyltransferase activity"/>
    <property type="evidence" value="ECO:0007669"/>
    <property type="project" value="TreeGrafter"/>
</dbReference>
<gene>
    <name evidence="1" type="ORF">GCM10009304_16960</name>
</gene>
<name>A0A917UWZ1_9PSED</name>
<sequence>MRECQIGYYVHHQGAGHLTRALAIAPHLQRQVTLIGSSVPDVLPHSSASFLRLPMDVAPDMHVESFETLHYAPLAVDGLRERMGMLGTWFQQNWPCVLVVDVSVEVATFARLFGVPTIYIRQHGRRDDGPHRQAYAMATRLLAPYPRAMEGETTPDDVIAKTDHVGWVSRYSPEVANASQRGRVLVINGRGGTAFDYQGIAALAEACPEWTIRVAGELGGVSARDLPPNLHCLGRLHEPLEEMRKAEIIIGSTGDSLVSECAALGRRFIGVAEDRPYEEQRLQARRLNTLGVAIGLQSWPAANEWPALLDKARALPIEPWQALVDVDAPKRAAAAIEAVADSLFGAPPPLPVFKSL</sequence>